<reference evidence="1 2" key="2">
    <citation type="journal article" date="2017" name="Nature">
        <title>The Apostasia genome and the evolution of orchids.</title>
        <authorList>
            <person name="Zhang G.Q."/>
            <person name="Liu K.W."/>
            <person name="Li Z."/>
            <person name="Lohaus R."/>
            <person name="Hsiao Y.Y."/>
            <person name="Niu S.C."/>
            <person name="Wang J.Y."/>
            <person name="Lin Y.C."/>
            <person name="Xu Q."/>
            <person name="Chen L.J."/>
            <person name="Yoshida K."/>
            <person name="Fujiwara S."/>
            <person name="Wang Z.W."/>
            <person name="Zhang Y.Q."/>
            <person name="Mitsuda N."/>
            <person name="Wang M."/>
            <person name="Liu G.H."/>
            <person name="Pecoraro L."/>
            <person name="Huang H.X."/>
            <person name="Xiao X.J."/>
            <person name="Lin M."/>
            <person name="Wu X.Y."/>
            <person name="Wu W.L."/>
            <person name="Chen Y.Y."/>
            <person name="Chang S.B."/>
            <person name="Sakamoto S."/>
            <person name="Ohme-Takagi M."/>
            <person name="Yagi M."/>
            <person name="Zeng S.J."/>
            <person name="Shen C.Y."/>
            <person name="Yeh C.M."/>
            <person name="Luo Y.B."/>
            <person name="Tsai W.C."/>
            <person name="Van de Peer Y."/>
            <person name="Liu Z.J."/>
        </authorList>
    </citation>
    <scope>NUCLEOTIDE SEQUENCE [LARGE SCALE GENOMIC DNA]</scope>
    <source>
        <tissue evidence="1">The whole plant</tissue>
    </source>
</reference>
<organism evidence="1 2">
    <name type="scientific">Dendrobium catenatum</name>
    <dbReference type="NCBI Taxonomy" id="906689"/>
    <lineage>
        <taxon>Eukaryota</taxon>
        <taxon>Viridiplantae</taxon>
        <taxon>Streptophyta</taxon>
        <taxon>Embryophyta</taxon>
        <taxon>Tracheophyta</taxon>
        <taxon>Spermatophyta</taxon>
        <taxon>Magnoliopsida</taxon>
        <taxon>Liliopsida</taxon>
        <taxon>Asparagales</taxon>
        <taxon>Orchidaceae</taxon>
        <taxon>Epidendroideae</taxon>
        <taxon>Malaxideae</taxon>
        <taxon>Dendrobiinae</taxon>
        <taxon>Dendrobium</taxon>
    </lineage>
</organism>
<gene>
    <name evidence="1" type="ORF">MA16_Dca000626</name>
</gene>
<proteinExistence type="predicted"/>
<dbReference type="AlphaFoldDB" id="A0A2I0WUF5"/>
<dbReference type="Proteomes" id="UP000233837">
    <property type="component" value="Unassembled WGS sequence"/>
</dbReference>
<reference evidence="1 2" key="1">
    <citation type="journal article" date="2016" name="Sci. Rep.">
        <title>The Dendrobium catenatum Lindl. genome sequence provides insights into polysaccharide synthase, floral development and adaptive evolution.</title>
        <authorList>
            <person name="Zhang G.Q."/>
            <person name="Xu Q."/>
            <person name="Bian C."/>
            <person name="Tsai W.C."/>
            <person name="Yeh C.M."/>
            <person name="Liu K.W."/>
            <person name="Yoshida K."/>
            <person name="Zhang L.S."/>
            <person name="Chang S.B."/>
            <person name="Chen F."/>
            <person name="Shi Y."/>
            <person name="Su Y.Y."/>
            <person name="Zhang Y.Q."/>
            <person name="Chen L.J."/>
            <person name="Yin Y."/>
            <person name="Lin M."/>
            <person name="Huang H."/>
            <person name="Deng H."/>
            <person name="Wang Z.W."/>
            <person name="Zhu S.L."/>
            <person name="Zhao X."/>
            <person name="Deng C."/>
            <person name="Niu S.C."/>
            <person name="Huang J."/>
            <person name="Wang M."/>
            <person name="Liu G.H."/>
            <person name="Yang H.J."/>
            <person name="Xiao X.J."/>
            <person name="Hsiao Y.Y."/>
            <person name="Wu W.L."/>
            <person name="Chen Y.Y."/>
            <person name="Mitsuda N."/>
            <person name="Ohme-Takagi M."/>
            <person name="Luo Y.B."/>
            <person name="Van de Peer Y."/>
            <person name="Liu Z.J."/>
        </authorList>
    </citation>
    <scope>NUCLEOTIDE SEQUENCE [LARGE SCALE GENOMIC DNA]</scope>
    <source>
        <tissue evidence="1">The whole plant</tissue>
    </source>
</reference>
<sequence>MEVGRIIVNNRSQKDHSHKTTDKSLGVIRWFDKTLTYVSGPTKVRAPVSGTTKAQRNFSVLQWFGGTLVLGGGLAELRRRAVVRWKLASGVVRHNSGVKWWSSRTPASGGGQMELQHQVVVQQKSESQVVFLRKSGP</sequence>
<evidence type="ECO:0000313" key="2">
    <source>
        <dbReference type="Proteomes" id="UP000233837"/>
    </source>
</evidence>
<protein>
    <submittedName>
        <fullName evidence="1">Uncharacterized protein</fullName>
    </submittedName>
</protein>
<name>A0A2I0WUF5_9ASPA</name>
<evidence type="ECO:0000313" key="1">
    <source>
        <dbReference type="EMBL" id="PKU79281.1"/>
    </source>
</evidence>
<dbReference type="EMBL" id="KZ502442">
    <property type="protein sequence ID" value="PKU79281.1"/>
    <property type="molecule type" value="Genomic_DNA"/>
</dbReference>
<accession>A0A2I0WUF5</accession>
<keyword evidence="2" id="KW-1185">Reference proteome</keyword>